<name>A0A9D2MBW4_9FIRM</name>
<dbReference type="EMBL" id="DWYC01000053">
    <property type="protein sequence ID" value="HJB57114.1"/>
    <property type="molecule type" value="Genomic_DNA"/>
</dbReference>
<protein>
    <submittedName>
        <fullName evidence="1">Uncharacterized protein</fullName>
    </submittedName>
</protein>
<sequence length="111" mass="12588">MKNGRTSKVLTRVSVLLLAVCLLHLCGGVLCTWYIHSIEEERDALRALLWAQPTEEVLLRLERAEQMLGSRVYNRQARCFVIAGAAGFALLCVQIERFKGRLYGGEKRPQK</sequence>
<gene>
    <name evidence="1" type="ORF">H9714_06145</name>
</gene>
<dbReference type="AlphaFoldDB" id="A0A9D2MBW4"/>
<proteinExistence type="predicted"/>
<accession>A0A9D2MBW4</accession>
<organism evidence="1 2">
    <name type="scientific">Candidatus Flavonifractor intestinipullorum</name>
    <dbReference type="NCBI Taxonomy" id="2838587"/>
    <lineage>
        <taxon>Bacteria</taxon>
        <taxon>Bacillati</taxon>
        <taxon>Bacillota</taxon>
        <taxon>Clostridia</taxon>
        <taxon>Eubacteriales</taxon>
        <taxon>Oscillospiraceae</taxon>
        <taxon>Flavonifractor</taxon>
    </lineage>
</organism>
<dbReference type="Proteomes" id="UP000824208">
    <property type="component" value="Unassembled WGS sequence"/>
</dbReference>
<comment type="caution">
    <text evidence="1">The sequence shown here is derived from an EMBL/GenBank/DDBJ whole genome shotgun (WGS) entry which is preliminary data.</text>
</comment>
<reference evidence="1" key="1">
    <citation type="journal article" date="2021" name="PeerJ">
        <title>Extensive microbial diversity within the chicken gut microbiome revealed by metagenomics and culture.</title>
        <authorList>
            <person name="Gilroy R."/>
            <person name="Ravi A."/>
            <person name="Getino M."/>
            <person name="Pursley I."/>
            <person name="Horton D.L."/>
            <person name="Alikhan N.F."/>
            <person name="Baker D."/>
            <person name="Gharbi K."/>
            <person name="Hall N."/>
            <person name="Watson M."/>
            <person name="Adriaenssens E.M."/>
            <person name="Foster-Nyarko E."/>
            <person name="Jarju S."/>
            <person name="Secka A."/>
            <person name="Antonio M."/>
            <person name="Oren A."/>
            <person name="Chaudhuri R.R."/>
            <person name="La Ragione R."/>
            <person name="Hildebrand F."/>
            <person name="Pallen M.J."/>
        </authorList>
    </citation>
    <scope>NUCLEOTIDE SEQUENCE</scope>
    <source>
        <strain evidence="1">CHK189-11263</strain>
    </source>
</reference>
<reference evidence="1" key="2">
    <citation type="submission" date="2021-04" db="EMBL/GenBank/DDBJ databases">
        <authorList>
            <person name="Gilroy R."/>
        </authorList>
    </citation>
    <scope>NUCLEOTIDE SEQUENCE</scope>
    <source>
        <strain evidence="1">CHK189-11263</strain>
    </source>
</reference>
<evidence type="ECO:0000313" key="2">
    <source>
        <dbReference type="Proteomes" id="UP000824208"/>
    </source>
</evidence>
<evidence type="ECO:0000313" key="1">
    <source>
        <dbReference type="EMBL" id="HJB57114.1"/>
    </source>
</evidence>